<comment type="catalytic activity">
    <reaction evidence="15">
        <text>[GlcNAc-(1-&gt;4)-Mur2Ac(oyl-L-Ala-gamma-D-Glu-L-Lys-D-Ala-D-Ala)](n)-di-trans,octa-cis-undecaprenyl diphosphate + beta-D-GlcNAc-(1-&gt;4)-Mur2Ac(oyl-L-Ala-gamma-D-Glu-L-Lys-D-Ala-D-Ala)-di-trans,octa-cis-undecaprenyl diphosphate = [GlcNAc-(1-&gt;4)-Mur2Ac(oyl-L-Ala-gamma-D-Glu-L-Lys-D-Ala-D-Ala)](n+1)-di-trans,octa-cis-undecaprenyl diphosphate + di-trans,octa-cis-undecaprenyl diphosphate + H(+)</text>
        <dbReference type="Rhea" id="RHEA:23708"/>
        <dbReference type="Rhea" id="RHEA-COMP:9602"/>
        <dbReference type="Rhea" id="RHEA-COMP:9603"/>
        <dbReference type="ChEBI" id="CHEBI:15378"/>
        <dbReference type="ChEBI" id="CHEBI:58405"/>
        <dbReference type="ChEBI" id="CHEBI:60033"/>
        <dbReference type="ChEBI" id="CHEBI:78435"/>
        <dbReference type="EC" id="2.4.99.28"/>
    </reaction>
</comment>
<feature type="transmembrane region" description="Helical" evidence="18">
    <location>
        <begin position="143"/>
        <end position="162"/>
    </location>
</feature>
<evidence type="ECO:0000256" key="4">
    <source>
        <dbReference type="ARBA" id="ARBA00022692"/>
    </source>
</evidence>
<dbReference type="GO" id="GO:0005886">
    <property type="term" value="C:plasma membrane"/>
    <property type="evidence" value="ECO:0007669"/>
    <property type="project" value="TreeGrafter"/>
</dbReference>
<evidence type="ECO:0000256" key="8">
    <source>
        <dbReference type="ARBA" id="ARBA00023136"/>
    </source>
</evidence>
<evidence type="ECO:0000256" key="10">
    <source>
        <dbReference type="ARBA" id="ARBA00033270"/>
    </source>
</evidence>
<dbReference type="AlphaFoldDB" id="A0A7X2P692"/>
<evidence type="ECO:0000256" key="17">
    <source>
        <dbReference type="SAM" id="MobiDB-lite"/>
    </source>
</evidence>
<feature type="transmembrane region" description="Helical" evidence="18">
    <location>
        <begin position="102"/>
        <end position="123"/>
    </location>
</feature>
<sequence>MADSANASVGASKRKWGLGKRRREKDGQKKNQRKYVYFDYNLLAVVIILICFGLVMLYSASAYEAANDPNINDDMYYFRRQAEISLASVFIALIISRINYRIAVKLAPVFYIIALGLMAMVRYTPFGVTVNGARRWLNLGIQFQPAEISKIAVICMIPFLILKMGKKWERFRNVLLVFLFGGVQAFGAYYFTENLSTAIIIFGICFFVIFLAHSRTGPFVALMAGSAGVIVVGLIVLNRTVSSSSNFRIRRILAWLQPENNLNSGGYQVLQGLYAIGSGGFFGKGLGNSTQKLSTIPEAQNDMIFSIICEELGLFGAIIVLLLFGYLLYRLFFIAQNAKDLCGSLIVMGVFVHVALQVILNICVVLNLIPTTGVTLPFVSYGGTSVLFLMSEIGLALSVSRRISYDEQGDAEVKKT</sequence>
<reference evidence="19 20" key="1">
    <citation type="submission" date="2019-08" db="EMBL/GenBank/DDBJ databases">
        <title>In-depth cultivation of the pig gut microbiome towards novel bacterial diversity and tailored functional studies.</title>
        <authorList>
            <person name="Wylensek D."/>
            <person name="Hitch T.C.A."/>
            <person name="Clavel T."/>
        </authorList>
    </citation>
    <scope>NUCLEOTIDE SEQUENCE [LARGE SCALE GENOMIC DNA]</scope>
    <source>
        <strain evidence="19 20">Oil+RF-744-WCA-WT-13</strain>
    </source>
</reference>
<evidence type="ECO:0000256" key="14">
    <source>
        <dbReference type="ARBA" id="ARBA00044770"/>
    </source>
</evidence>
<dbReference type="GO" id="GO:0009252">
    <property type="term" value="P:peptidoglycan biosynthetic process"/>
    <property type="evidence" value="ECO:0007669"/>
    <property type="project" value="UniProtKB-KW"/>
</dbReference>
<evidence type="ECO:0000256" key="12">
    <source>
        <dbReference type="ARBA" id="ARBA00041185"/>
    </source>
</evidence>
<evidence type="ECO:0000256" key="18">
    <source>
        <dbReference type="SAM" id="Phobius"/>
    </source>
</evidence>
<dbReference type="PANTHER" id="PTHR30474">
    <property type="entry name" value="CELL CYCLE PROTEIN"/>
    <property type="match status" value="1"/>
</dbReference>
<accession>A0A7X2P692</accession>
<keyword evidence="3" id="KW-0808">Transferase</keyword>
<gene>
    <name evidence="19" type="ORF">FYJ60_01440</name>
</gene>
<keyword evidence="20" id="KW-1185">Reference proteome</keyword>
<keyword evidence="4 18" id="KW-0812">Transmembrane</keyword>
<comment type="subcellular location">
    <subcellularLocation>
        <location evidence="1">Membrane</location>
        <topology evidence="1">Multi-pass membrane protein</topology>
    </subcellularLocation>
</comment>
<comment type="caution">
    <text evidence="19">The sequence shown here is derived from an EMBL/GenBank/DDBJ whole genome shotgun (WGS) entry which is preliminary data.</text>
</comment>
<evidence type="ECO:0000313" key="19">
    <source>
        <dbReference type="EMBL" id="MST81002.1"/>
    </source>
</evidence>
<evidence type="ECO:0000256" key="11">
    <source>
        <dbReference type="ARBA" id="ARBA00038053"/>
    </source>
</evidence>
<dbReference type="Pfam" id="PF01098">
    <property type="entry name" value="FTSW_RODA_SPOVE"/>
    <property type="match status" value="1"/>
</dbReference>
<keyword evidence="6" id="KW-0573">Peptidoglycan synthesis</keyword>
<dbReference type="Proteomes" id="UP000466864">
    <property type="component" value="Unassembled WGS sequence"/>
</dbReference>
<dbReference type="GO" id="GO:0032153">
    <property type="term" value="C:cell division site"/>
    <property type="evidence" value="ECO:0007669"/>
    <property type="project" value="TreeGrafter"/>
</dbReference>
<evidence type="ECO:0000256" key="15">
    <source>
        <dbReference type="ARBA" id="ARBA00049902"/>
    </source>
</evidence>
<evidence type="ECO:0000256" key="2">
    <source>
        <dbReference type="ARBA" id="ARBA00022676"/>
    </source>
</evidence>
<feature type="compositionally biased region" description="Basic residues" evidence="17">
    <location>
        <begin position="12"/>
        <end position="23"/>
    </location>
</feature>
<dbReference type="GO" id="GO:0008360">
    <property type="term" value="P:regulation of cell shape"/>
    <property type="evidence" value="ECO:0007669"/>
    <property type="project" value="UniProtKB-KW"/>
</dbReference>
<keyword evidence="19" id="KW-0132">Cell division</keyword>
<dbReference type="GO" id="GO:0008955">
    <property type="term" value="F:peptidoglycan glycosyltransferase activity"/>
    <property type="evidence" value="ECO:0007669"/>
    <property type="project" value="UniProtKB-EC"/>
</dbReference>
<dbReference type="GO" id="GO:0015648">
    <property type="term" value="F:lipid-linked peptidoglycan transporter activity"/>
    <property type="evidence" value="ECO:0007669"/>
    <property type="project" value="TreeGrafter"/>
</dbReference>
<keyword evidence="7 18" id="KW-1133">Transmembrane helix</keyword>
<keyword evidence="5" id="KW-0133">Cell shape</keyword>
<evidence type="ECO:0000256" key="6">
    <source>
        <dbReference type="ARBA" id="ARBA00022984"/>
    </source>
</evidence>
<evidence type="ECO:0000256" key="5">
    <source>
        <dbReference type="ARBA" id="ARBA00022960"/>
    </source>
</evidence>
<name>A0A7X2P692_9FIRM</name>
<proteinExistence type="inferred from homology"/>
<keyword evidence="8 18" id="KW-0472">Membrane</keyword>
<feature type="transmembrane region" description="Helical" evidence="18">
    <location>
        <begin position="345"/>
        <end position="369"/>
    </location>
</feature>
<feature type="region of interest" description="Disordered" evidence="17">
    <location>
        <begin position="1"/>
        <end position="27"/>
    </location>
</feature>
<feature type="transmembrane region" description="Helical" evidence="18">
    <location>
        <begin position="381"/>
        <end position="399"/>
    </location>
</feature>
<dbReference type="InterPro" id="IPR001182">
    <property type="entry name" value="FtsW/RodA"/>
</dbReference>
<evidence type="ECO:0000313" key="20">
    <source>
        <dbReference type="Proteomes" id="UP000466864"/>
    </source>
</evidence>
<dbReference type="GO" id="GO:0051301">
    <property type="term" value="P:cell division"/>
    <property type="evidence" value="ECO:0007669"/>
    <property type="project" value="UniProtKB-KW"/>
</dbReference>
<dbReference type="EC" id="2.4.99.28" evidence="14"/>
<dbReference type="EMBL" id="VUMV01000001">
    <property type="protein sequence ID" value="MST81002.1"/>
    <property type="molecule type" value="Genomic_DNA"/>
</dbReference>
<evidence type="ECO:0000256" key="1">
    <source>
        <dbReference type="ARBA" id="ARBA00004141"/>
    </source>
</evidence>
<keyword evidence="2" id="KW-0328">Glycosyltransferase</keyword>
<feature type="transmembrane region" description="Helical" evidence="18">
    <location>
        <begin position="219"/>
        <end position="237"/>
    </location>
</feature>
<evidence type="ECO:0000256" key="13">
    <source>
        <dbReference type="ARBA" id="ARBA00041418"/>
    </source>
</evidence>
<protein>
    <recommendedName>
        <fullName evidence="12">Probable peptidoglycan glycosyltransferase FtsW</fullName>
        <ecNumber evidence="14">2.4.99.28</ecNumber>
    </recommendedName>
    <alternativeName>
        <fullName evidence="13">Cell division protein FtsW</fullName>
    </alternativeName>
    <alternativeName>
        <fullName evidence="10">Cell wall polymerase</fullName>
    </alternativeName>
    <alternativeName>
        <fullName evidence="9">Peptidoglycan polymerase</fullName>
    </alternativeName>
</protein>
<feature type="transmembrane region" description="Helical" evidence="18">
    <location>
        <begin position="35"/>
        <end position="58"/>
    </location>
</feature>
<feature type="transmembrane region" description="Helical" evidence="18">
    <location>
        <begin position="197"/>
        <end position="212"/>
    </location>
</feature>
<dbReference type="RefSeq" id="WP_154456809.1">
    <property type="nucleotide sequence ID" value="NZ_VUMV01000001.1"/>
</dbReference>
<feature type="transmembrane region" description="Helical" evidence="18">
    <location>
        <begin position="78"/>
        <end position="95"/>
    </location>
</feature>
<evidence type="ECO:0000256" key="9">
    <source>
        <dbReference type="ARBA" id="ARBA00032370"/>
    </source>
</evidence>
<evidence type="ECO:0000256" key="16">
    <source>
        <dbReference type="ARBA" id="ARBA00049966"/>
    </source>
</evidence>
<evidence type="ECO:0000256" key="3">
    <source>
        <dbReference type="ARBA" id="ARBA00022679"/>
    </source>
</evidence>
<feature type="transmembrane region" description="Helical" evidence="18">
    <location>
        <begin position="174"/>
        <end position="191"/>
    </location>
</feature>
<evidence type="ECO:0000256" key="7">
    <source>
        <dbReference type="ARBA" id="ARBA00022989"/>
    </source>
</evidence>
<feature type="transmembrane region" description="Helical" evidence="18">
    <location>
        <begin position="312"/>
        <end position="333"/>
    </location>
</feature>
<dbReference type="PANTHER" id="PTHR30474:SF2">
    <property type="entry name" value="PEPTIDOGLYCAN GLYCOSYLTRANSFERASE FTSW-RELATED"/>
    <property type="match status" value="1"/>
</dbReference>
<comment type="similarity">
    <text evidence="11">Belongs to the SEDS family. FtsW subfamily.</text>
</comment>
<organism evidence="19 20">
    <name type="scientific">Bilifractor porci</name>
    <dbReference type="NCBI Taxonomy" id="2606636"/>
    <lineage>
        <taxon>Bacteria</taxon>
        <taxon>Bacillati</taxon>
        <taxon>Bacillota</taxon>
        <taxon>Clostridia</taxon>
        <taxon>Lachnospirales</taxon>
        <taxon>Lachnospiraceae</taxon>
        <taxon>Bilifractor</taxon>
    </lineage>
</organism>
<keyword evidence="19" id="KW-0131">Cell cycle</keyword>
<comment type="function">
    <text evidence="16">Peptidoglycan polymerase that is essential for cell division.</text>
</comment>